<dbReference type="Proteomes" id="UP000092484">
    <property type="component" value="Unassembled WGS sequence"/>
</dbReference>
<feature type="transmembrane region" description="Helical" evidence="10">
    <location>
        <begin position="88"/>
        <end position="106"/>
    </location>
</feature>
<dbReference type="Pfam" id="PF04973">
    <property type="entry name" value="NMN_transporter"/>
    <property type="match status" value="1"/>
</dbReference>
<dbReference type="NCBIfam" id="TIGR01528">
    <property type="entry name" value="NMN_trans_PnuC"/>
    <property type="match status" value="1"/>
</dbReference>
<name>A0A1A7BF71_9SPHN</name>
<evidence type="ECO:0000256" key="8">
    <source>
        <dbReference type="ARBA" id="ARBA00022989"/>
    </source>
</evidence>
<dbReference type="EMBL" id="LZYB01000003">
    <property type="protein sequence ID" value="OBV11173.1"/>
    <property type="molecule type" value="Genomic_DNA"/>
</dbReference>
<evidence type="ECO:0000256" key="3">
    <source>
        <dbReference type="ARBA" id="ARBA00006669"/>
    </source>
</evidence>
<feature type="transmembrane region" description="Helical" evidence="10">
    <location>
        <begin position="24"/>
        <end position="44"/>
    </location>
</feature>
<evidence type="ECO:0000313" key="12">
    <source>
        <dbReference type="Proteomes" id="UP000092484"/>
    </source>
</evidence>
<keyword evidence="7 10" id="KW-0812">Transmembrane</keyword>
<evidence type="ECO:0000256" key="2">
    <source>
        <dbReference type="ARBA" id="ARBA00004651"/>
    </source>
</evidence>
<keyword evidence="5" id="KW-0813">Transport</keyword>
<feature type="transmembrane region" description="Helical" evidence="10">
    <location>
        <begin position="162"/>
        <end position="180"/>
    </location>
</feature>
<evidence type="ECO:0000256" key="9">
    <source>
        <dbReference type="ARBA" id="ARBA00023136"/>
    </source>
</evidence>
<accession>A0A1A7BF71</accession>
<keyword evidence="12" id="KW-1185">Reference proteome</keyword>
<proteinExistence type="inferred from homology"/>
<evidence type="ECO:0000313" key="11">
    <source>
        <dbReference type="EMBL" id="OBV11173.1"/>
    </source>
</evidence>
<dbReference type="STRING" id="1300349.I603_1581"/>
<organism evidence="11 12">
    <name type="scientific">Erythrobacter dokdonensis DSW-74</name>
    <dbReference type="NCBI Taxonomy" id="1300349"/>
    <lineage>
        <taxon>Bacteria</taxon>
        <taxon>Pseudomonadati</taxon>
        <taxon>Pseudomonadota</taxon>
        <taxon>Alphaproteobacteria</taxon>
        <taxon>Sphingomonadales</taxon>
        <taxon>Erythrobacteraceae</taxon>
        <taxon>Erythrobacter/Porphyrobacter group</taxon>
        <taxon>Erythrobacter</taxon>
    </lineage>
</organism>
<comment type="subcellular location">
    <subcellularLocation>
        <location evidence="2">Cell membrane</location>
        <topology evidence="2">Multi-pass membrane protein</topology>
    </subcellularLocation>
</comment>
<sequence length="191" mass="20961">MNPLEIIAVALGLANVGLLVRRSIWNYPFGMAMVTLYCVIFWQARLYGEAVLQVFFFIVQGWGWWLWARAGGLTRMVRVEWMGWRGQVLSVALVASSSLGIGWAMARFTDAALPYADATIAGASVVAQVLLAMRRVENWALWIAIDVLSIGVYLARELYLTAGLYVVFLGMATAGLVVWARAARQGGAIAT</sequence>
<keyword evidence="9 10" id="KW-0472">Membrane</keyword>
<comment type="similarity">
    <text evidence="3">Belongs to the nicotinamide ribonucleoside (NR) uptake permease (TC 4.B.1) family.</text>
</comment>
<feature type="transmembrane region" description="Helical" evidence="10">
    <location>
        <begin position="50"/>
        <end position="67"/>
    </location>
</feature>
<evidence type="ECO:0000256" key="5">
    <source>
        <dbReference type="ARBA" id="ARBA00022448"/>
    </source>
</evidence>
<dbReference type="AlphaFoldDB" id="A0A1A7BF71"/>
<dbReference type="PANTHER" id="PTHR36122:SF2">
    <property type="entry name" value="NICOTINAMIDE RIBOSIDE TRANSPORTER PNUC"/>
    <property type="match status" value="1"/>
</dbReference>
<evidence type="ECO:0000256" key="6">
    <source>
        <dbReference type="ARBA" id="ARBA00022475"/>
    </source>
</evidence>
<protein>
    <recommendedName>
        <fullName evidence="4">Nicotinamide riboside transporter PnuC</fullName>
    </recommendedName>
</protein>
<gene>
    <name evidence="11" type="ORF">I603_1581</name>
</gene>
<keyword evidence="6" id="KW-1003">Cell membrane</keyword>
<dbReference type="InterPro" id="IPR006419">
    <property type="entry name" value="NMN_transpt_PnuC"/>
</dbReference>
<evidence type="ECO:0000256" key="4">
    <source>
        <dbReference type="ARBA" id="ARBA00017522"/>
    </source>
</evidence>
<dbReference type="GO" id="GO:0034257">
    <property type="term" value="F:nicotinamide riboside transmembrane transporter activity"/>
    <property type="evidence" value="ECO:0007669"/>
    <property type="project" value="InterPro"/>
</dbReference>
<dbReference type="GO" id="GO:0005886">
    <property type="term" value="C:plasma membrane"/>
    <property type="evidence" value="ECO:0007669"/>
    <property type="project" value="UniProtKB-SubCell"/>
</dbReference>
<keyword evidence="8 10" id="KW-1133">Transmembrane helix</keyword>
<evidence type="ECO:0000256" key="7">
    <source>
        <dbReference type="ARBA" id="ARBA00022692"/>
    </source>
</evidence>
<evidence type="ECO:0000256" key="1">
    <source>
        <dbReference type="ARBA" id="ARBA00002672"/>
    </source>
</evidence>
<comment type="function">
    <text evidence="1">Required for nicotinamide riboside transport across the inner membrane.</text>
</comment>
<reference evidence="11 12" key="1">
    <citation type="submission" date="2016-06" db="EMBL/GenBank/DDBJ databases">
        <title>Genome sequence of Porphyrobacter dokdonensis DSW-74.</title>
        <authorList>
            <person name="Kim J.F."/>
            <person name="Song J.Y."/>
        </authorList>
    </citation>
    <scope>NUCLEOTIDE SEQUENCE [LARGE SCALE GENOMIC DNA]</scope>
    <source>
        <strain evidence="11 12">DSW-74</strain>
    </source>
</reference>
<comment type="caution">
    <text evidence="11">The sequence shown here is derived from an EMBL/GenBank/DDBJ whole genome shotgun (WGS) entry which is preliminary data.</text>
</comment>
<evidence type="ECO:0000256" key="10">
    <source>
        <dbReference type="SAM" id="Phobius"/>
    </source>
</evidence>
<dbReference type="PANTHER" id="PTHR36122">
    <property type="entry name" value="NICOTINAMIDE RIBOSIDE TRANSPORTER PNUC"/>
    <property type="match status" value="1"/>
</dbReference>